<dbReference type="AlphaFoldDB" id="A0AAI9IZ48"/>
<reference evidence="3 4" key="1">
    <citation type="journal article" date="2013" name="Genome Announc.">
        <title>Genome Sequences of 28 Bordetella pertussis U.S. Outbreak Strains Dating from 2010 to 2012.</title>
        <authorList>
            <person name="Harvill E.T."/>
            <person name="Goodfield L.L."/>
            <person name="Ivanov Y."/>
            <person name="Meyer J.A."/>
            <person name="Newth C."/>
            <person name="Cassiday P."/>
            <person name="Tondella M.L."/>
            <person name="Liao P."/>
            <person name="Zimmerman J."/>
            <person name="Meert K."/>
            <person name="Wessel D."/>
            <person name="Berger J."/>
            <person name="Dean J.M."/>
            <person name="Holubkov R."/>
            <person name="Burr J."/>
            <person name="Liu T."/>
            <person name="Brinkac L."/>
            <person name="Kim M."/>
            <person name="Losada L."/>
        </authorList>
    </citation>
    <scope>NUCLEOTIDE SEQUENCE [LARGE SCALE GENOMIC DNA]</scope>
    <source>
        <strain evidence="3 4">CHLA-26</strain>
    </source>
</reference>
<keyword evidence="2 3" id="KW-0413">Isomerase</keyword>
<protein>
    <submittedName>
        <fullName evidence="3">N-acylglucosamine 2-epimerase</fullName>
        <ecNumber evidence="3">5.1.3.8</ecNumber>
    </submittedName>
</protein>
<dbReference type="EC" id="5.1.3.8" evidence="3"/>
<dbReference type="InterPro" id="IPR012341">
    <property type="entry name" value="6hp_glycosidase-like_sf"/>
</dbReference>
<evidence type="ECO:0000256" key="2">
    <source>
        <dbReference type="ARBA" id="ARBA00023235"/>
    </source>
</evidence>
<proteinExistence type="inferred from homology"/>
<evidence type="ECO:0000256" key="1">
    <source>
        <dbReference type="ARBA" id="ARBA00008558"/>
    </source>
</evidence>
<accession>A0AAI9IZ48</accession>
<comment type="similarity">
    <text evidence="1">Belongs to the N-acylglucosamine 2-epimerase family.</text>
</comment>
<dbReference type="Proteomes" id="UP000018679">
    <property type="component" value="Unassembled WGS sequence"/>
</dbReference>
<name>A0AAI9IZ48_BORPT</name>
<dbReference type="PANTHER" id="PTHR15108">
    <property type="entry name" value="N-ACYLGLUCOSAMINE-2-EPIMERASE"/>
    <property type="match status" value="1"/>
</dbReference>
<dbReference type="EMBL" id="AXSB02000037">
    <property type="protein sequence ID" value="ETH29723.1"/>
    <property type="molecule type" value="Genomic_DNA"/>
</dbReference>
<comment type="caution">
    <text evidence="3">The sequence shown here is derived from an EMBL/GenBank/DDBJ whole genome shotgun (WGS) entry which is preliminary data.</text>
</comment>
<dbReference type="InterPro" id="IPR010819">
    <property type="entry name" value="AGE/CE"/>
</dbReference>
<dbReference type="GO" id="GO:0050121">
    <property type="term" value="F:N-acylglucosamine 2-epimerase activity"/>
    <property type="evidence" value="ECO:0007669"/>
    <property type="project" value="UniProtKB-EC"/>
</dbReference>
<evidence type="ECO:0000313" key="3">
    <source>
        <dbReference type="EMBL" id="ETH29723.1"/>
    </source>
</evidence>
<evidence type="ECO:0000313" key="4">
    <source>
        <dbReference type="Proteomes" id="UP000018679"/>
    </source>
</evidence>
<sequence>MAAREHLPLTGAGAPAMAGQKALGRWLRRFGLSSRLRHLERLLHARRTPMSAASFHTDLPALVAQLRQHFNTVIVPLWLERGFDAGLGLPCEALDAHGAPLPAQRYRAMACARQLYVFSRTDGAAAAAHAERLFSSLLRYFQNAAHGGWRHSVDAQGQPLDDTQDLYTHAFVVFACAAYFARTRDARARKTLLATVDVIEQRFRTRQGLYVAALSADWAQVVRGPAQNPVMHLTEAYLAAAGVVEPAWFAQTLGRLTQDVASTFLYAPRLCIAEEPLDQPPRFEPGHQFEWYSLLHGAPDLFGDLELGSALQRGCAWVRQHGVDAHSHGVAAVLDESGAVRDATQRIWAQTEYARYLALSGQWPELATQLRAFQARFLHQDGWHECLDAQGNVSRADMPSTTPYHLATCYAALEDALAGQG</sequence>
<dbReference type="Pfam" id="PF07221">
    <property type="entry name" value="GlcNAc_2-epim"/>
    <property type="match status" value="1"/>
</dbReference>
<gene>
    <name evidence="3" type="ORF">L566_0742</name>
</gene>
<dbReference type="SUPFAM" id="SSF48208">
    <property type="entry name" value="Six-hairpin glycosidases"/>
    <property type="match status" value="1"/>
</dbReference>
<dbReference type="InterPro" id="IPR008928">
    <property type="entry name" value="6-hairpin_glycosidase_sf"/>
</dbReference>
<dbReference type="Gene3D" id="1.50.10.10">
    <property type="match status" value="1"/>
</dbReference>
<organism evidence="3 4">
    <name type="scientific">Bordetella pertussis CHLA-26</name>
    <dbReference type="NCBI Taxonomy" id="1331284"/>
    <lineage>
        <taxon>Bacteria</taxon>
        <taxon>Pseudomonadati</taxon>
        <taxon>Pseudomonadota</taxon>
        <taxon>Betaproteobacteria</taxon>
        <taxon>Burkholderiales</taxon>
        <taxon>Alcaligenaceae</taxon>
        <taxon>Bordetella</taxon>
    </lineage>
</organism>
<dbReference type="GO" id="GO:0005975">
    <property type="term" value="P:carbohydrate metabolic process"/>
    <property type="evidence" value="ECO:0007669"/>
    <property type="project" value="InterPro"/>
</dbReference>